<evidence type="ECO:0000313" key="1">
    <source>
        <dbReference type="EMBL" id="KRZ47153.1"/>
    </source>
</evidence>
<keyword evidence="2" id="KW-1185">Reference proteome</keyword>
<proteinExistence type="predicted"/>
<dbReference type="STRING" id="6335.A0A0V1KIZ5"/>
<evidence type="ECO:0000313" key="2">
    <source>
        <dbReference type="Proteomes" id="UP000054721"/>
    </source>
</evidence>
<name>A0A0V1KIZ5_9BILA</name>
<protein>
    <submittedName>
        <fullName evidence="1">Cytochrome c oxidase assembly protein COX11, mitochondrial</fullName>
    </submittedName>
</protein>
<reference evidence="1 2" key="1">
    <citation type="submission" date="2015-05" db="EMBL/GenBank/DDBJ databases">
        <title>Evolution of Trichinella species and genotypes.</title>
        <authorList>
            <person name="Korhonen P.K."/>
            <person name="Edoardo P."/>
            <person name="Giuseppe L.R."/>
            <person name="Gasser R.B."/>
        </authorList>
    </citation>
    <scope>NUCLEOTIDE SEQUENCE [LARGE SCALE GENOMIC DNA]</scope>
    <source>
        <strain evidence="1">ISS10</strain>
    </source>
</reference>
<organism evidence="1 2">
    <name type="scientific">Trichinella nativa</name>
    <dbReference type="NCBI Taxonomy" id="6335"/>
    <lineage>
        <taxon>Eukaryota</taxon>
        <taxon>Metazoa</taxon>
        <taxon>Ecdysozoa</taxon>
        <taxon>Nematoda</taxon>
        <taxon>Enoplea</taxon>
        <taxon>Dorylaimia</taxon>
        <taxon>Trichinellida</taxon>
        <taxon>Trichinellidae</taxon>
        <taxon>Trichinella</taxon>
    </lineage>
</organism>
<dbReference type="Proteomes" id="UP000054721">
    <property type="component" value="Unassembled WGS sequence"/>
</dbReference>
<dbReference type="EMBL" id="JYDW01001265">
    <property type="protein sequence ID" value="KRZ47153.1"/>
    <property type="molecule type" value="Genomic_DNA"/>
</dbReference>
<accession>A0A0V1KIZ5</accession>
<gene>
    <name evidence="1" type="primary">Cox11</name>
    <name evidence="1" type="ORF">T02_12237</name>
</gene>
<dbReference type="AlphaFoldDB" id="A0A0V1KIZ5"/>
<sequence length="77" mass="8289">MAAVGMLGASYVAVPLYRFYCQTTGLGGSAVAGHSSDPIENRVPVKDRSVKSPLMLTFMPVSSGTSDLSKQRSMWYQ</sequence>
<comment type="caution">
    <text evidence="1">The sequence shown here is derived from an EMBL/GenBank/DDBJ whole genome shotgun (WGS) entry which is preliminary data.</text>
</comment>